<dbReference type="Pfam" id="PF06821">
    <property type="entry name" value="Ser_hydrolase"/>
    <property type="match status" value="1"/>
</dbReference>
<dbReference type="Gene3D" id="3.40.50.1820">
    <property type="entry name" value="alpha/beta hydrolase"/>
    <property type="match status" value="1"/>
</dbReference>
<sequence length="199" mass="22674">MAYQGSKVRLLVVPGLGNSGPGHWQTWLQQRWRHSVRVEQDHWDTPDLDRWADRIGETLQAHPGHTWVAAAHSFGCLALARYLCRFSWNDSPVRAALLAATADPDKFGVAALLPQRPLGLPSYLVASDTDPWMSATKARDWAHRWRSHFINLGDVGHINVEAGFGPWPQAHRLVQLLRQQVHRTQRWHWAHPLELSFAV</sequence>
<gene>
    <name evidence="1" type="ORF">C1702_01895</name>
</gene>
<dbReference type="EMBL" id="PSNY01000002">
    <property type="protein sequence ID" value="PPE71199.1"/>
    <property type="molecule type" value="Genomic_DNA"/>
</dbReference>
<evidence type="ECO:0000313" key="2">
    <source>
        <dbReference type="Proteomes" id="UP000239406"/>
    </source>
</evidence>
<keyword evidence="2" id="KW-1185">Reference proteome</keyword>
<dbReference type="InterPro" id="IPR010662">
    <property type="entry name" value="RBBP9/YdeN"/>
</dbReference>
<protein>
    <submittedName>
        <fullName evidence="1">Alpha/beta hydrolase</fullName>
    </submittedName>
</protein>
<keyword evidence="1" id="KW-0378">Hydrolase</keyword>
<accession>A0A2S5T8A7</accession>
<dbReference type="AlphaFoldDB" id="A0A2S5T8A7"/>
<dbReference type="GO" id="GO:0016787">
    <property type="term" value="F:hydrolase activity"/>
    <property type="evidence" value="ECO:0007669"/>
    <property type="project" value="UniProtKB-KW"/>
</dbReference>
<name>A0A2S5T8A7_9BURK</name>
<dbReference type="Proteomes" id="UP000239406">
    <property type="component" value="Unassembled WGS sequence"/>
</dbReference>
<dbReference type="SUPFAM" id="SSF53474">
    <property type="entry name" value="alpha/beta-Hydrolases"/>
    <property type="match status" value="1"/>
</dbReference>
<evidence type="ECO:0000313" key="1">
    <source>
        <dbReference type="EMBL" id="PPE71199.1"/>
    </source>
</evidence>
<organism evidence="1 2">
    <name type="scientific">Caldimonas thermodepolymerans</name>
    <dbReference type="NCBI Taxonomy" id="215580"/>
    <lineage>
        <taxon>Bacteria</taxon>
        <taxon>Pseudomonadati</taxon>
        <taxon>Pseudomonadota</taxon>
        <taxon>Betaproteobacteria</taxon>
        <taxon>Burkholderiales</taxon>
        <taxon>Sphaerotilaceae</taxon>
        <taxon>Caldimonas</taxon>
    </lineage>
</organism>
<reference evidence="1 2" key="1">
    <citation type="submission" date="2018-02" db="EMBL/GenBank/DDBJ databases">
        <title>Reclassifiation of [Polyangium] brachysporum DSM 7029 as Guopingzhaonella breviflexa gen. nov., sp. nov., a member of the family Comamonadaceae.</title>
        <authorList>
            <person name="Tang B."/>
        </authorList>
    </citation>
    <scope>NUCLEOTIDE SEQUENCE [LARGE SCALE GENOMIC DNA]</scope>
    <source>
        <strain evidence="1 2">DSM 15344</strain>
    </source>
</reference>
<comment type="caution">
    <text evidence="1">The sequence shown here is derived from an EMBL/GenBank/DDBJ whole genome shotgun (WGS) entry which is preliminary data.</text>
</comment>
<proteinExistence type="predicted"/>
<dbReference type="InterPro" id="IPR029058">
    <property type="entry name" value="AB_hydrolase_fold"/>
</dbReference>
<dbReference type="RefSeq" id="WP_104355989.1">
    <property type="nucleotide sequence ID" value="NZ_CP064338.1"/>
</dbReference>